<dbReference type="SUPFAM" id="SSF158472">
    <property type="entry name" value="HAMP domain-like"/>
    <property type="match status" value="1"/>
</dbReference>
<keyword evidence="15" id="KW-1185">Reference proteome</keyword>
<keyword evidence="5" id="KW-0597">Phosphoprotein</keyword>
<feature type="transmembrane region" description="Helical" evidence="12">
    <location>
        <begin position="291"/>
        <end position="314"/>
    </location>
</feature>
<dbReference type="SMART" id="SM00304">
    <property type="entry name" value="HAMP"/>
    <property type="match status" value="1"/>
</dbReference>
<evidence type="ECO:0000256" key="2">
    <source>
        <dbReference type="ARBA" id="ARBA00004651"/>
    </source>
</evidence>
<organism evidence="14 15">
    <name type="scientific">Paenibacillus cisolokensis</name>
    <dbReference type="NCBI Taxonomy" id="1658519"/>
    <lineage>
        <taxon>Bacteria</taxon>
        <taxon>Bacillati</taxon>
        <taxon>Bacillota</taxon>
        <taxon>Bacilli</taxon>
        <taxon>Bacillales</taxon>
        <taxon>Paenibacillaceae</taxon>
        <taxon>Paenibacillus</taxon>
    </lineage>
</organism>
<keyword evidence="6" id="KW-0808">Transferase</keyword>
<dbReference type="EC" id="2.7.13.3" evidence="3"/>
<keyword evidence="7" id="KW-0547">Nucleotide-binding</keyword>
<evidence type="ECO:0000256" key="11">
    <source>
        <dbReference type="ARBA" id="ARBA00023136"/>
    </source>
</evidence>
<evidence type="ECO:0000256" key="4">
    <source>
        <dbReference type="ARBA" id="ARBA00022475"/>
    </source>
</evidence>
<keyword evidence="12" id="KW-1133">Transmembrane helix</keyword>
<evidence type="ECO:0000313" key="14">
    <source>
        <dbReference type="EMBL" id="GIQ66748.1"/>
    </source>
</evidence>
<dbReference type="RefSeq" id="WP_307860702.1">
    <property type="nucleotide sequence ID" value="NZ_BOVJ01000206.1"/>
</dbReference>
<dbReference type="CDD" id="cd06225">
    <property type="entry name" value="HAMP"/>
    <property type="match status" value="1"/>
</dbReference>
<sequence length="461" mass="52463">MTTWFNNMKLRNKLFLSILLVVLVPVLFVGMFLTAQFRQMALENAVQQTASNVERLKQRTSDIIKIPLIVSERLLFDRRLKTVSNSRYDTVLDVFKAYSGYSDFRDFLKTYAELKNIRLYIDNPTLINNWEFIQPDDSIRHSFWYRAAIADNAVRWYYVEDQAGKNKYLSLVRRIDFPEYGTKGVLVIAVNPVTLHAIMNQEPYETMIIDENNNIVASNNPALSGKLLTDASIGKIIQNYDSGTYEEIVDGKLSKIIIENVHPASSLNGLRIVSVFAVDYIVAEADRIGTMGMIVIFLSCIVAVILISLVSALISKRILKLSKEINKVAAGNLNAYSPIDGNDEIAQLSRQFNSMVRSIRELMDEVYESNRQKSMMELKQKEIKLKMMASQINPHFLFNALESIRMKAHINGQSEIAQTVRLLGKLMRKTWRSAGRTSVSAMKWKLSAATWKFKNSAMPTG</sequence>
<protein>
    <recommendedName>
        <fullName evidence="3">histidine kinase</fullName>
        <ecNumber evidence="3">2.7.13.3</ecNumber>
    </recommendedName>
</protein>
<evidence type="ECO:0000256" key="8">
    <source>
        <dbReference type="ARBA" id="ARBA00022777"/>
    </source>
</evidence>
<gene>
    <name evidence="14" type="ORF">PACILC2_53160</name>
</gene>
<dbReference type="PROSITE" id="PS50885">
    <property type="entry name" value="HAMP"/>
    <property type="match status" value="1"/>
</dbReference>
<dbReference type="Pfam" id="PF06580">
    <property type="entry name" value="His_kinase"/>
    <property type="match status" value="1"/>
</dbReference>
<keyword evidence="9" id="KW-0067">ATP-binding</keyword>
<dbReference type="Gene3D" id="6.10.340.10">
    <property type="match status" value="1"/>
</dbReference>
<comment type="subcellular location">
    <subcellularLocation>
        <location evidence="2">Cell membrane</location>
        <topology evidence="2">Multi-pass membrane protein</topology>
    </subcellularLocation>
</comment>
<dbReference type="InterPro" id="IPR010559">
    <property type="entry name" value="Sig_transdc_His_kin_internal"/>
</dbReference>
<evidence type="ECO:0000256" key="5">
    <source>
        <dbReference type="ARBA" id="ARBA00022553"/>
    </source>
</evidence>
<accession>A0ABQ4NET8</accession>
<dbReference type="InterPro" id="IPR003660">
    <property type="entry name" value="HAMP_dom"/>
</dbReference>
<evidence type="ECO:0000256" key="7">
    <source>
        <dbReference type="ARBA" id="ARBA00022741"/>
    </source>
</evidence>
<dbReference type="PANTHER" id="PTHR45528">
    <property type="entry name" value="SENSOR HISTIDINE KINASE CPXA"/>
    <property type="match status" value="1"/>
</dbReference>
<evidence type="ECO:0000259" key="13">
    <source>
        <dbReference type="PROSITE" id="PS50885"/>
    </source>
</evidence>
<comment type="caution">
    <text evidence="14">The sequence shown here is derived from an EMBL/GenBank/DDBJ whole genome shotgun (WGS) entry which is preliminary data.</text>
</comment>
<keyword evidence="10" id="KW-0902">Two-component regulatory system</keyword>
<dbReference type="Pfam" id="PF00672">
    <property type="entry name" value="HAMP"/>
    <property type="match status" value="1"/>
</dbReference>
<evidence type="ECO:0000256" key="3">
    <source>
        <dbReference type="ARBA" id="ARBA00012438"/>
    </source>
</evidence>
<feature type="domain" description="HAMP" evidence="13">
    <location>
        <begin position="312"/>
        <end position="364"/>
    </location>
</feature>
<proteinExistence type="predicted"/>
<dbReference type="EMBL" id="BOVJ01000206">
    <property type="protein sequence ID" value="GIQ66748.1"/>
    <property type="molecule type" value="Genomic_DNA"/>
</dbReference>
<evidence type="ECO:0000313" key="15">
    <source>
        <dbReference type="Proteomes" id="UP000680304"/>
    </source>
</evidence>
<evidence type="ECO:0000256" key="1">
    <source>
        <dbReference type="ARBA" id="ARBA00000085"/>
    </source>
</evidence>
<evidence type="ECO:0000256" key="10">
    <source>
        <dbReference type="ARBA" id="ARBA00023012"/>
    </source>
</evidence>
<dbReference type="InterPro" id="IPR050398">
    <property type="entry name" value="HssS/ArlS-like"/>
</dbReference>
<evidence type="ECO:0000256" key="6">
    <source>
        <dbReference type="ARBA" id="ARBA00022679"/>
    </source>
</evidence>
<comment type="catalytic activity">
    <reaction evidence="1">
        <text>ATP + protein L-histidine = ADP + protein N-phospho-L-histidine.</text>
        <dbReference type="EC" id="2.7.13.3"/>
    </reaction>
</comment>
<dbReference type="PANTHER" id="PTHR45528:SF1">
    <property type="entry name" value="SENSOR HISTIDINE KINASE CPXA"/>
    <property type="match status" value="1"/>
</dbReference>
<evidence type="ECO:0000256" key="12">
    <source>
        <dbReference type="SAM" id="Phobius"/>
    </source>
</evidence>
<keyword evidence="11 12" id="KW-0472">Membrane</keyword>
<evidence type="ECO:0000256" key="9">
    <source>
        <dbReference type="ARBA" id="ARBA00022840"/>
    </source>
</evidence>
<keyword evidence="12" id="KW-0812">Transmembrane</keyword>
<keyword evidence="4" id="KW-1003">Cell membrane</keyword>
<keyword evidence="8" id="KW-0418">Kinase</keyword>
<dbReference type="Proteomes" id="UP000680304">
    <property type="component" value="Unassembled WGS sequence"/>
</dbReference>
<name>A0ABQ4NET8_9BACL</name>
<reference evidence="14 15" key="1">
    <citation type="submission" date="2021-04" db="EMBL/GenBank/DDBJ databases">
        <title>Draft genome sequence of Paenibacillus cisolokensis, LC2-13A.</title>
        <authorList>
            <person name="Uke A."/>
            <person name="Chhe C."/>
            <person name="Baramee S."/>
            <person name="Kosugi A."/>
        </authorList>
    </citation>
    <scope>NUCLEOTIDE SEQUENCE [LARGE SCALE GENOMIC DNA]</scope>
    <source>
        <strain evidence="14 15">LC2-13A</strain>
    </source>
</reference>